<name>A0A1L3JLF8_9FLAO</name>
<proteinExistence type="predicted"/>
<dbReference type="RefSeq" id="WP_072556446.1">
    <property type="nucleotide sequence ID" value="NZ_CP018155.1"/>
</dbReference>
<dbReference type="EMBL" id="CP018155">
    <property type="protein sequence ID" value="APG65924.1"/>
    <property type="molecule type" value="Genomic_DNA"/>
</dbReference>
<evidence type="ECO:0000313" key="1">
    <source>
        <dbReference type="EMBL" id="APG65924.1"/>
    </source>
</evidence>
<dbReference type="AlphaFoldDB" id="A0A1L3JLF8"/>
<organism evidence="1 2">
    <name type="scientific">Tenacibaculum todarodis</name>
    <dbReference type="NCBI Taxonomy" id="1850252"/>
    <lineage>
        <taxon>Bacteria</taxon>
        <taxon>Pseudomonadati</taxon>
        <taxon>Bacteroidota</taxon>
        <taxon>Flavobacteriia</taxon>
        <taxon>Flavobacteriales</taxon>
        <taxon>Flavobacteriaceae</taxon>
        <taxon>Tenacibaculum</taxon>
    </lineage>
</organism>
<reference evidence="1 2" key="1">
    <citation type="submission" date="2016-11" db="EMBL/GenBank/DDBJ databases">
        <title>Tenacibaculum sp. LPB0136, isolated from marine environment.</title>
        <authorList>
            <person name="Kim E."/>
            <person name="Yi H."/>
        </authorList>
    </citation>
    <scope>NUCLEOTIDE SEQUENCE [LARGE SCALE GENOMIC DNA]</scope>
    <source>
        <strain evidence="1 2">LPB0136</strain>
    </source>
</reference>
<evidence type="ECO:0000313" key="2">
    <source>
        <dbReference type="Proteomes" id="UP000181898"/>
    </source>
</evidence>
<dbReference type="KEGG" id="ten:LPB136_11360"/>
<dbReference type="Proteomes" id="UP000181898">
    <property type="component" value="Chromosome"/>
</dbReference>
<accession>A0A1L3JLF8</accession>
<protein>
    <submittedName>
        <fullName evidence="1">Uncharacterized protein</fullName>
    </submittedName>
</protein>
<gene>
    <name evidence="1" type="ORF">LPB136_11360</name>
</gene>
<keyword evidence="2" id="KW-1185">Reference proteome</keyword>
<sequence length="88" mass="11032">MIDFCDNIEIRKHVREFTKEIHWRKFINVFEEAMKSIPNSHNNTFDFQKIQHIKCKKNPLEYIEFFNSRDKYLIYFKIWIYQLRITPT</sequence>